<dbReference type="RefSeq" id="WP_285630182.1">
    <property type="nucleotide sequence ID" value="NZ_BSTJ01000010.1"/>
</dbReference>
<protein>
    <submittedName>
        <fullName evidence="4">FAD synthase</fullName>
    </submittedName>
</protein>
<name>A0A9W6RNZ1_9ACTN</name>
<sequence length="137" mass="16062">MTSRRVATWGTFDGPLHPGHLHFLERCNDYGRLTVFLVHDITVKRLKLRDPIMPHQMRKANILRTDLVHDVVVGAPDPDVDMRSTLRFRPDVYCFGEDQLDAWSVTMRHELNRSGTHLVQIDRYRPDLYSTSALYFR</sequence>
<keyword evidence="2" id="KW-0548">Nucleotidyltransferase</keyword>
<organism evidence="4 5">
    <name type="scientific">Actinoallomurus iriomotensis</name>
    <dbReference type="NCBI Taxonomy" id="478107"/>
    <lineage>
        <taxon>Bacteria</taxon>
        <taxon>Bacillati</taxon>
        <taxon>Actinomycetota</taxon>
        <taxon>Actinomycetes</taxon>
        <taxon>Streptosporangiales</taxon>
        <taxon>Thermomonosporaceae</taxon>
        <taxon>Actinoallomurus</taxon>
    </lineage>
</organism>
<evidence type="ECO:0000313" key="4">
    <source>
        <dbReference type="EMBL" id="GLY79138.1"/>
    </source>
</evidence>
<evidence type="ECO:0000259" key="3">
    <source>
        <dbReference type="Pfam" id="PF01467"/>
    </source>
</evidence>
<dbReference type="InterPro" id="IPR014729">
    <property type="entry name" value="Rossmann-like_a/b/a_fold"/>
</dbReference>
<reference evidence="4" key="1">
    <citation type="submission" date="2023-03" db="EMBL/GenBank/DDBJ databases">
        <title>Actinoallomurus iriomotensis NBRC 103681.</title>
        <authorList>
            <person name="Ichikawa N."/>
            <person name="Sato H."/>
            <person name="Tonouchi N."/>
        </authorList>
    </citation>
    <scope>NUCLEOTIDE SEQUENCE</scope>
    <source>
        <strain evidence="4">NBRC 103681</strain>
    </source>
</reference>
<dbReference type="SUPFAM" id="SSF52374">
    <property type="entry name" value="Nucleotidylyl transferase"/>
    <property type="match status" value="1"/>
</dbReference>
<dbReference type="PANTHER" id="PTHR43793">
    <property type="entry name" value="FAD SYNTHASE"/>
    <property type="match status" value="1"/>
</dbReference>
<evidence type="ECO:0000313" key="5">
    <source>
        <dbReference type="Proteomes" id="UP001165135"/>
    </source>
</evidence>
<dbReference type="InterPro" id="IPR050385">
    <property type="entry name" value="Archaeal_FAD_synthase"/>
</dbReference>
<dbReference type="Proteomes" id="UP001165135">
    <property type="component" value="Unassembled WGS sequence"/>
</dbReference>
<dbReference type="Gene3D" id="3.40.50.620">
    <property type="entry name" value="HUPs"/>
    <property type="match status" value="1"/>
</dbReference>
<dbReference type="EMBL" id="BSTJ01000010">
    <property type="protein sequence ID" value="GLY79138.1"/>
    <property type="molecule type" value="Genomic_DNA"/>
</dbReference>
<evidence type="ECO:0000256" key="1">
    <source>
        <dbReference type="ARBA" id="ARBA00022679"/>
    </source>
</evidence>
<evidence type="ECO:0000256" key="2">
    <source>
        <dbReference type="ARBA" id="ARBA00022695"/>
    </source>
</evidence>
<dbReference type="GO" id="GO:0016779">
    <property type="term" value="F:nucleotidyltransferase activity"/>
    <property type="evidence" value="ECO:0007669"/>
    <property type="project" value="UniProtKB-KW"/>
</dbReference>
<gene>
    <name evidence="4" type="ORF">Airi01_074050</name>
</gene>
<accession>A0A9W6RNZ1</accession>
<dbReference type="AlphaFoldDB" id="A0A9W6RNZ1"/>
<proteinExistence type="predicted"/>
<dbReference type="Pfam" id="PF01467">
    <property type="entry name" value="CTP_transf_like"/>
    <property type="match status" value="1"/>
</dbReference>
<feature type="domain" description="Cytidyltransferase-like" evidence="3">
    <location>
        <begin position="8"/>
        <end position="112"/>
    </location>
</feature>
<dbReference type="PANTHER" id="PTHR43793:SF1">
    <property type="entry name" value="FAD SYNTHASE"/>
    <property type="match status" value="1"/>
</dbReference>
<keyword evidence="1" id="KW-0808">Transferase</keyword>
<dbReference type="InterPro" id="IPR004821">
    <property type="entry name" value="Cyt_trans-like"/>
</dbReference>
<comment type="caution">
    <text evidence="4">The sequence shown here is derived from an EMBL/GenBank/DDBJ whole genome shotgun (WGS) entry which is preliminary data.</text>
</comment>